<dbReference type="OrthoDB" id="2988763at2"/>
<reference evidence="2 3" key="1">
    <citation type="journal article" date="2011" name="J. Bacteriol.">
        <title>Complete genome sequence of Paenibacillus polymyxa SC2, a strain of plant growth-promoting Rhizobacterium with broad-spectrum antimicrobial activity.</title>
        <authorList>
            <person name="Ma M."/>
            <person name="Wang C."/>
            <person name="Ding Y."/>
            <person name="Li L."/>
            <person name="Shen D."/>
            <person name="Jiang X."/>
            <person name="Guan D."/>
            <person name="Cao F."/>
            <person name="Chen H."/>
            <person name="Feng R."/>
            <person name="Wang X."/>
            <person name="Ge Y."/>
            <person name="Yao L."/>
            <person name="Bing X."/>
            <person name="Yang X."/>
            <person name="Li J."/>
            <person name="Du B."/>
        </authorList>
    </citation>
    <scope>NUCLEOTIDE SEQUENCE [LARGE SCALE GENOMIC DNA]</scope>
    <source>
        <strain evidence="2 3">SC2</strain>
        <plasmid evidence="3">pSC2</plasmid>
    </source>
</reference>
<evidence type="ECO:0000259" key="1">
    <source>
        <dbReference type="SMART" id="SM00465"/>
    </source>
</evidence>
<dbReference type="RefSeq" id="WP_013386294.1">
    <property type="nucleotide sequence ID" value="NC_014628.2"/>
</dbReference>
<feature type="domain" description="GIY-YIG" evidence="1">
    <location>
        <begin position="6"/>
        <end position="97"/>
    </location>
</feature>
<dbReference type="PATRIC" id="fig|886882.15.peg.5420"/>
<evidence type="ECO:0000313" key="2">
    <source>
        <dbReference type="EMBL" id="ADO59880.1"/>
    </source>
</evidence>
<proteinExistence type="predicted"/>
<dbReference type="Proteomes" id="UP000006868">
    <property type="component" value="Plasmid pSC2"/>
</dbReference>
<dbReference type="HOGENOM" id="CLU_1297721_0_0_9"/>
<dbReference type="KEGG" id="ppm:PPSC2_25755"/>
<dbReference type="SMART" id="SM00465">
    <property type="entry name" value="GIYc"/>
    <property type="match status" value="1"/>
</dbReference>
<dbReference type="InterPro" id="IPR035901">
    <property type="entry name" value="GIY-YIG_endonuc_sf"/>
</dbReference>
<evidence type="ECO:0000313" key="3">
    <source>
        <dbReference type="Proteomes" id="UP000006868"/>
    </source>
</evidence>
<dbReference type="EMBL" id="CP002214">
    <property type="protein sequence ID" value="ADO59880.1"/>
    <property type="molecule type" value="Genomic_DNA"/>
</dbReference>
<geneLocation type="plasmid" evidence="2 3">
    <name>pSC2</name>
</geneLocation>
<sequence>MHKNAGSGIYAIINKKLNLVYVGQTMVSFSVRWAEHVDKIPNFFYDPHRSKLYLDKDTKYIVLKQLDSSMSKKDFLKYEHEAHKFYKSKGWHVVSTSFYNDDMRESDFSSYTTKRFKCEVHRMVSFLRLDETRNGSYLYHNLYKQVNQHFSTDVFVRGTKSILNTLTTEELEFVILELLPRYREKKLSQYRLEYDKVPQNLEFDF</sequence>
<dbReference type="Pfam" id="PF01541">
    <property type="entry name" value="GIY-YIG"/>
    <property type="match status" value="1"/>
</dbReference>
<gene>
    <name evidence="2" type="ORF">PPSC2_25755</name>
</gene>
<dbReference type="SUPFAM" id="SSF82771">
    <property type="entry name" value="GIY-YIG endonuclease"/>
    <property type="match status" value="1"/>
</dbReference>
<dbReference type="AlphaFoldDB" id="E3EKX5"/>
<organism evidence="2 3">
    <name type="scientific">Paenibacillus polymyxa (strain SC2)</name>
    <name type="common">Bacillus polymyxa</name>
    <dbReference type="NCBI Taxonomy" id="886882"/>
    <lineage>
        <taxon>Bacteria</taxon>
        <taxon>Bacillati</taxon>
        <taxon>Bacillota</taxon>
        <taxon>Bacilli</taxon>
        <taxon>Bacillales</taxon>
        <taxon>Paenibacillaceae</taxon>
        <taxon>Paenibacillus</taxon>
    </lineage>
</organism>
<name>E3EKX5_PAEPS</name>
<keyword evidence="2" id="KW-0614">Plasmid</keyword>
<accession>E3EKX5</accession>
<dbReference type="InterPro" id="IPR000305">
    <property type="entry name" value="GIY-YIG_endonuc"/>
</dbReference>
<protein>
    <recommendedName>
        <fullName evidence="1">GIY-YIG domain-containing protein</fullName>
    </recommendedName>
</protein>